<feature type="domain" description="Carboxylesterase type B" evidence="4">
    <location>
        <begin position="16"/>
        <end position="559"/>
    </location>
</feature>
<sequence>MLSPLHLAPLYAFGLPRVRTAQGWVVGSRAADGVERFAGIPFAEQPVGKLRFARASLSEVPFPGGVHDGRLPGPPCIQNPAGPIRAPGSEEPPQSEACLHLTLWRPAASQEPAAPLPVMVYIFGGGLCGGSANVVSLNASRLVVRQQVIVVSVSYRLGALGFCPLPDFPGGGSGGMNGIYDIIVALRWLKANVAPFGGDPGNVMLFGQSSGSYAICTLCVAPAAAGLFSKVALQSGPCLGGPPGRGWGPVTSVSPSAIAREVMAQLNVTSGIEGLRAVRDATRIQWPSRYMEDLDVAPYFSAYFPDDAVVRSPPADLWAAGAIHPRAMLVGGTSKDGTAAFYGTAPTLGNIAPDPAQLGDAAYETALKGAWGAAARAVRAHYPLSRFGGSAQAAFVQADADAYVLCPQTEAARMAVAAGVAVWHYEFSHFMPSPTAPGGGCDNGVELDVVEAGASATWATHGAEVRYVFGSEQNHDTLSGRPRIADCPFSPAERRLSDEIGAYWAGLAREGDPNSGGGAGGGRAWWPAYGAGANWTSLVLGVGGGVARAQLHGSACNFWTQLGGESTWSTWSAVINRTSSFQERSAK</sequence>
<protein>
    <recommendedName>
        <fullName evidence="3">Carboxylic ester hydrolase</fullName>
        <ecNumber evidence="3">3.1.1.-</ecNumber>
    </recommendedName>
</protein>
<evidence type="ECO:0000313" key="5">
    <source>
        <dbReference type="EMBL" id="CAE0569172.1"/>
    </source>
</evidence>
<organism evidence="5">
    <name type="scientific">Emiliania huxleyi</name>
    <name type="common">Coccolithophore</name>
    <name type="synonym">Pontosphaera huxleyi</name>
    <dbReference type="NCBI Taxonomy" id="2903"/>
    <lineage>
        <taxon>Eukaryota</taxon>
        <taxon>Haptista</taxon>
        <taxon>Haptophyta</taxon>
        <taxon>Prymnesiophyceae</taxon>
        <taxon>Isochrysidales</taxon>
        <taxon>Noelaerhabdaceae</taxon>
        <taxon>Emiliania</taxon>
    </lineage>
</organism>
<name>A0A7S3SYZ0_EMIHU</name>
<accession>A0A7S3SYZ0</accession>
<dbReference type="AlphaFoldDB" id="A0A7S3SYZ0"/>
<dbReference type="Pfam" id="PF00135">
    <property type="entry name" value="COesterase"/>
    <property type="match status" value="1"/>
</dbReference>
<evidence type="ECO:0000259" key="4">
    <source>
        <dbReference type="Pfam" id="PF00135"/>
    </source>
</evidence>
<dbReference type="PROSITE" id="PS00122">
    <property type="entry name" value="CARBOXYLESTERASE_B_1"/>
    <property type="match status" value="1"/>
</dbReference>
<dbReference type="InterPro" id="IPR029058">
    <property type="entry name" value="AB_hydrolase_fold"/>
</dbReference>
<dbReference type="PANTHER" id="PTHR11559">
    <property type="entry name" value="CARBOXYLESTERASE"/>
    <property type="match status" value="1"/>
</dbReference>
<keyword evidence="2 3" id="KW-0378">Hydrolase</keyword>
<dbReference type="InterPro" id="IPR019826">
    <property type="entry name" value="Carboxylesterase_B_AS"/>
</dbReference>
<dbReference type="EC" id="3.1.1.-" evidence="3"/>
<evidence type="ECO:0000256" key="2">
    <source>
        <dbReference type="ARBA" id="ARBA00022801"/>
    </source>
</evidence>
<dbReference type="InterPro" id="IPR002018">
    <property type="entry name" value="CarbesteraseB"/>
</dbReference>
<dbReference type="SUPFAM" id="SSF53474">
    <property type="entry name" value="alpha/beta-Hydrolases"/>
    <property type="match status" value="1"/>
</dbReference>
<evidence type="ECO:0000256" key="3">
    <source>
        <dbReference type="RuleBase" id="RU361235"/>
    </source>
</evidence>
<dbReference type="GO" id="GO:0016787">
    <property type="term" value="F:hydrolase activity"/>
    <property type="evidence" value="ECO:0007669"/>
    <property type="project" value="UniProtKB-KW"/>
</dbReference>
<comment type="similarity">
    <text evidence="1 3">Belongs to the type-B carboxylesterase/lipase family.</text>
</comment>
<proteinExistence type="inferred from homology"/>
<evidence type="ECO:0000256" key="1">
    <source>
        <dbReference type="ARBA" id="ARBA00005964"/>
    </source>
</evidence>
<gene>
    <name evidence="5" type="ORF">EHUX00137_LOCUS29441</name>
</gene>
<reference evidence="5" key="1">
    <citation type="submission" date="2021-01" db="EMBL/GenBank/DDBJ databases">
        <authorList>
            <person name="Corre E."/>
            <person name="Pelletier E."/>
            <person name="Niang G."/>
            <person name="Scheremetjew M."/>
            <person name="Finn R."/>
            <person name="Kale V."/>
            <person name="Holt S."/>
            <person name="Cochrane G."/>
            <person name="Meng A."/>
            <person name="Brown T."/>
            <person name="Cohen L."/>
        </authorList>
    </citation>
    <scope>NUCLEOTIDE SEQUENCE</scope>
    <source>
        <strain evidence="5">379</strain>
    </source>
</reference>
<dbReference type="Gene3D" id="3.40.50.1820">
    <property type="entry name" value="alpha/beta hydrolase"/>
    <property type="match status" value="1"/>
</dbReference>
<dbReference type="InterPro" id="IPR050309">
    <property type="entry name" value="Type-B_Carboxylest/Lipase"/>
</dbReference>
<dbReference type="EMBL" id="HBIR01037710">
    <property type="protein sequence ID" value="CAE0569172.1"/>
    <property type="molecule type" value="Transcribed_RNA"/>
</dbReference>